<name>A0A1X7K5S7_9SPHI</name>
<evidence type="ECO:0000313" key="2">
    <source>
        <dbReference type="Proteomes" id="UP000192980"/>
    </source>
</evidence>
<proteinExistence type="predicted"/>
<dbReference type="STRING" id="561061.SAMN05660862_2537"/>
<dbReference type="AlphaFoldDB" id="A0A1X7K5S7"/>
<sequence length="225" mass="26035">MIALREKPTETLAKIAKYTPWQVERKFEAYLRASEELDSLQSSERYFEKEYPGNDRDKHLAEIRKMIGQMESIIAGLSCPRTIGRLCRENMEMTIDFISLLVNDLRRYLILDRMITDSGIQVLSNLIVSTYPALTLEEIAVCFAQAKKGFYGEDYQRLDGSTVMKWLRLYIEDKHERLANKHYSNEVQYKAGKEMGRSERGESLKVFLDKATGAVLLMQANSEKK</sequence>
<accession>A0A1X7K5S7</accession>
<reference evidence="1 2" key="1">
    <citation type="submission" date="2017-04" db="EMBL/GenBank/DDBJ databases">
        <authorList>
            <person name="Afonso C.L."/>
            <person name="Miller P.J."/>
            <person name="Scott M.A."/>
            <person name="Spackman E."/>
            <person name="Goraichik I."/>
            <person name="Dimitrov K.M."/>
            <person name="Suarez D.L."/>
            <person name="Swayne D.E."/>
        </authorList>
    </citation>
    <scope>NUCLEOTIDE SEQUENCE [LARGE SCALE GENOMIC DNA]</scope>
    <source>
        <strain evidence="1 2">DSM 22418</strain>
    </source>
</reference>
<keyword evidence="2" id="KW-1185">Reference proteome</keyword>
<dbReference type="Proteomes" id="UP000192980">
    <property type="component" value="Unassembled WGS sequence"/>
</dbReference>
<dbReference type="EMBL" id="FXAU01000004">
    <property type="protein sequence ID" value="SMG35672.1"/>
    <property type="molecule type" value="Genomic_DNA"/>
</dbReference>
<evidence type="ECO:0000313" key="1">
    <source>
        <dbReference type="EMBL" id="SMG35672.1"/>
    </source>
</evidence>
<organism evidence="1 2">
    <name type="scientific">Sphingobacterium psychroaquaticum</name>
    <dbReference type="NCBI Taxonomy" id="561061"/>
    <lineage>
        <taxon>Bacteria</taxon>
        <taxon>Pseudomonadati</taxon>
        <taxon>Bacteroidota</taxon>
        <taxon>Sphingobacteriia</taxon>
        <taxon>Sphingobacteriales</taxon>
        <taxon>Sphingobacteriaceae</taxon>
        <taxon>Sphingobacterium</taxon>
    </lineage>
</organism>
<gene>
    <name evidence="1" type="ORF">SAMN05660862_2537</name>
</gene>
<protein>
    <submittedName>
        <fullName evidence="1">Uncharacterized protein</fullName>
    </submittedName>
</protein>